<organism evidence="5">
    <name type="scientific">Leptolyngbya boryana CZ1</name>
    <dbReference type="NCBI Taxonomy" id="3060204"/>
    <lineage>
        <taxon>Bacteria</taxon>
        <taxon>Bacillati</taxon>
        <taxon>Cyanobacteriota</taxon>
        <taxon>Cyanophyceae</taxon>
        <taxon>Leptolyngbyales</taxon>
        <taxon>Leptolyngbyaceae</taxon>
        <taxon>Leptolyngbya group</taxon>
        <taxon>Leptolyngbya</taxon>
    </lineage>
</organism>
<feature type="repeat" description="TPR" evidence="3">
    <location>
        <begin position="646"/>
        <end position="679"/>
    </location>
</feature>
<gene>
    <name evidence="5" type="ORF">Q2T42_09500</name>
</gene>
<dbReference type="SUPFAM" id="SSF48452">
    <property type="entry name" value="TPR-like"/>
    <property type="match status" value="1"/>
</dbReference>
<evidence type="ECO:0000256" key="2">
    <source>
        <dbReference type="ARBA" id="ARBA00022803"/>
    </source>
</evidence>
<dbReference type="InterPro" id="IPR050498">
    <property type="entry name" value="Ycf3"/>
</dbReference>
<keyword evidence="4" id="KW-0175">Coiled coil</keyword>
<dbReference type="GO" id="GO:0009279">
    <property type="term" value="C:cell outer membrane"/>
    <property type="evidence" value="ECO:0007669"/>
    <property type="project" value="TreeGrafter"/>
</dbReference>
<dbReference type="Pfam" id="PF13432">
    <property type="entry name" value="TPR_16"/>
    <property type="match status" value="1"/>
</dbReference>
<reference evidence="5" key="2">
    <citation type="submission" date="2023-07" db="EMBL/GenBank/DDBJ databases">
        <authorList>
            <person name="Bai X.-H."/>
            <person name="Wang H.-H."/>
            <person name="Wang J."/>
            <person name="Ma M.-Y."/>
            <person name="Hu H.-H."/>
            <person name="Song Z.-L."/>
            <person name="Ma H.-G."/>
            <person name="Fan Y."/>
            <person name="Du C.-Y."/>
            <person name="Xu J.-C."/>
        </authorList>
    </citation>
    <scope>NUCLEOTIDE SEQUENCE</scope>
    <source>
        <strain evidence="5">CZ1</strain>
    </source>
</reference>
<dbReference type="PROSITE" id="PS50005">
    <property type="entry name" value="TPR"/>
    <property type="match status" value="2"/>
</dbReference>
<dbReference type="InterPro" id="IPR011990">
    <property type="entry name" value="TPR-like_helical_dom_sf"/>
</dbReference>
<dbReference type="GO" id="GO:0046813">
    <property type="term" value="P:receptor-mediated virion attachment to host cell"/>
    <property type="evidence" value="ECO:0007669"/>
    <property type="project" value="TreeGrafter"/>
</dbReference>
<evidence type="ECO:0000256" key="1">
    <source>
        <dbReference type="ARBA" id="ARBA00022737"/>
    </source>
</evidence>
<name>A0AA96X9M0_LEPBY</name>
<keyword evidence="1" id="KW-0677">Repeat</keyword>
<sequence>MKNGKWLNLAESLTLVGSGVGAIASIASQQLAFTAAPVSFLLLLNVANRRRLDKETLNAANRNIAHLDQRFSDDIKALDQQVRTLPTFVDLASVRKTIQQRHDNAIAQLQHNVSSRLSAIESRDHEQLEKELEYLKTKYSQLAESMATVSQYLNRLVTTNRVESAESEIAELRTEVEQLASKLSEVSTSQKQVIPRLMQDEIHQIHRRLNSLPSPFDATALKQEVDGLVKIVGDLVSRRDMAKLMAEIEKIRHQHQALEQTVVPMRSVNTIMRKQMETLSSWMTTGHPASPGSNINLEQLQNTVAQLEARLEESANLKDMHTEMETMLNGHLSHLQEQFESVQQHTRSLDRQQKQLAEWMGRLPEMLDAKALQNQMKYLTSRLEVTEAQLSDLVNTPKSEYELMFNLSQAQSDPFSNTRAVLQEALSSAQSRVIVVFPYPDQATLDAELMQSFQDFLNRGGQLDIGWGHLGDRQAMQQAKLISDREAPSTSKSYIKQILQQLTQLKHEYSEQFHFKILGTNENFLVCDSSYGVVGIQPIPTASVAFPEVAFGIRTENQTVIQGLVDRFNKPMLDAKDVTSHLNRAITRYEMGDFQGAIEDYSKVVELDSNHYIAYNNRALIKFELGNYAEAIADLNRAVISHSGNCIAYCNRGVIWAQMGEKNNAIDDFSYAIQVDPACLNAYFQRGLARMKFENTLGAIDDFTAMICIDAMNAVAYFHRGLARSKVSDKTGAIRDLKEAAWLFSVQGDQAKHQHAIAAIHKLRKRFVTVDTPDLHLVCEA</sequence>
<accession>A0AA96X9M0</accession>
<evidence type="ECO:0000313" key="5">
    <source>
        <dbReference type="EMBL" id="WNZ48065.1"/>
    </source>
</evidence>
<feature type="coiled-coil region" evidence="4">
    <location>
        <begin position="125"/>
        <end position="189"/>
    </location>
</feature>
<keyword evidence="2 3" id="KW-0802">TPR repeat</keyword>
<reference evidence="5" key="1">
    <citation type="journal article" date="2023" name="Plants (Basel)">
        <title>Genomic Analysis of Leptolyngbya boryana CZ1 Reveals Efficient Carbon Fixation Modules.</title>
        <authorList>
            <person name="Bai X."/>
            <person name="Wang H."/>
            <person name="Cheng W."/>
            <person name="Wang J."/>
            <person name="Ma M."/>
            <person name="Hu H."/>
            <person name="Song Z."/>
            <person name="Ma H."/>
            <person name="Fan Y."/>
            <person name="Du C."/>
            <person name="Xu J."/>
        </authorList>
    </citation>
    <scope>NUCLEOTIDE SEQUENCE</scope>
    <source>
        <strain evidence="5">CZ1</strain>
    </source>
</reference>
<feature type="repeat" description="TPR" evidence="3">
    <location>
        <begin position="578"/>
        <end position="611"/>
    </location>
</feature>
<dbReference type="EMBL" id="CP130144">
    <property type="protein sequence ID" value="WNZ48065.1"/>
    <property type="molecule type" value="Genomic_DNA"/>
</dbReference>
<dbReference type="InterPro" id="IPR019734">
    <property type="entry name" value="TPR_rpt"/>
</dbReference>
<dbReference type="Gene3D" id="1.25.40.10">
    <property type="entry name" value="Tetratricopeptide repeat domain"/>
    <property type="match status" value="3"/>
</dbReference>
<dbReference type="PANTHER" id="PTHR44858:SF1">
    <property type="entry name" value="UDP-N-ACETYLGLUCOSAMINE--PEPTIDE N-ACETYLGLUCOSAMINYLTRANSFERASE SPINDLY-RELATED"/>
    <property type="match status" value="1"/>
</dbReference>
<dbReference type="RefSeq" id="WP_316428475.1">
    <property type="nucleotide sequence ID" value="NZ_CP130144.1"/>
</dbReference>
<dbReference type="SMART" id="SM00028">
    <property type="entry name" value="TPR"/>
    <property type="match status" value="5"/>
</dbReference>
<evidence type="ECO:0000256" key="3">
    <source>
        <dbReference type="PROSITE-ProRule" id="PRU00339"/>
    </source>
</evidence>
<evidence type="ECO:0000256" key="4">
    <source>
        <dbReference type="SAM" id="Coils"/>
    </source>
</evidence>
<protein>
    <submittedName>
        <fullName evidence="5">Tetratricopeptide repeat protein</fullName>
    </submittedName>
</protein>
<proteinExistence type="predicted"/>
<dbReference type="PANTHER" id="PTHR44858">
    <property type="entry name" value="TETRATRICOPEPTIDE REPEAT PROTEIN 6"/>
    <property type="match status" value="1"/>
</dbReference>
<dbReference type="Gene3D" id="1.10.287.1490">
    <property type="match status" value="1"/>
</dbReference>
<dbReference type="AlphaFoldDB" id="A0AA96X9M0"/>